<proteinExistence type="predicted"/>
<dbReference type="Proteomes" id="UP000184423">
    <property type="component" value="Unassembled WGS sequence"/>
</dbReference>
<sequence length="90" mass="10918">MKLYKIRVTGDKENFNIEYEYSINFVDYIKIEYQGSEQEKYQKFLQELEQNGGMHPINVKVKMKTKFVDRAYLKNEIIKIKDVNDFINRL</sequence>
<gene>
    <name evidence="1" type="ORF">SAMN02746091_02505</name>
</gene>
<protein>
    <submittedName>
        <fullName evidence="1">Uncharacterized protein</fullName>
    </submittedName>
</protein>
<dbReference type="AlphaFoldDB" id="A0A1M5BK11"/>
<keyword evidence="2" id="KW-1185">Reference proteome</keyword>
<name>A0A1M5BK11_9CLOT</name>
<evidence type="ECO:0000313" key="2">
    <source>
        <dbReference type="Proteomes" id="UP000184423"/>
    </source>
</evidence>
<organism evidence="1 2">
    <name type="scientific">Caloramator proteoclasticus DSM 10124</name>
    <dbReference type="NCBI Taxonomy" id="1121262"/>
    <lineage>
        <taxon>Bacteria</taxon>
        <taxon>Bacillati</taxon>
        <taxon>Bacillota</taxon>
        <taxon>Clostridia</taxon>
        <taxon>Eubacteriales</taxon>
        <taxon>Clostridiaceae</taxon>
        <taxon>Caloramator</taxon>
    </lineage>
</organism>
<dbReference type="EMBL" id="FQVG01000075">
    <property type="protein sequence ID" value="SHF42953.1"/>
    <property type="molecule type" value="Genomic_DNA"/>
</dbReference>
<accession>A0A1M5BK11</accession>
<evidence type="ECO:0000313" key="1">
    <source>
        <dbReference type="EMBL" id="SHF42953.1"/>
    </source>
</evidence>
<dbReference type="RefSeq" id="WP_073250133.1">
    <property type="nucleotide sequence ID" value="NZ_FQVG01000075.1"/>
</dbReference>
<reference evidence="2" key="1">
    <citation type="submission" date="2016-11" db="EMBL/GenBank/DDBJ databases">
        <authorList>
            <person name="Varghese N."/>
            <person name="Submissions S."/>
        </authorList>
    </citation>
    <scope>NUCLEOTIDE SEQUENCE [LARGE SCALE GENOMIC DNA]</scope>
    <source>
        <strain evidence="2">DSM 10124</strain>
    </source>
</reference>